<name>A0A816HKI0_ADIRI</name>
<keyword evidence="3" id="KW-1185">Reference proteome</keyword>
<keyword evidence="1" id="KW-0812">Transmembrane</keyword>
<proteinExistence type="predicted"/>
<feature type="non-terminal residue" evidence="2">
    <location>
        <position position="145"/>
    </location>
</feature>
<sequence>MSSSNSAPPIENQLSIEENSVEVKTKNDMIGRFFERQRRCFLDELRELFTFHPKECLNAFRRNSKYPLFVRGDIDGLFALFIDNMATLLAIILTLQPVLDSDIIYGKIVTGVALAMVWGNIYYVYMARKLAYKEKRGDICVMQYV</sequence>
<protein>
    <submittedName>
        <fullName evidence="2">Uncharacterized protein</fullName>
    </submittedName>
</protein>
<feature type="transmembrane region" description="Helical" evidence="1">
    <location>
        <begin position="104"/>
        <end position="125"/>
    </location>
</feature>
<dbReference type="AlphaFoldDB" id="A0A816HKI0"/>
<keyword evidence="1" id="KW-0472">Membrane</keyword>
<evidence type="ECO:0000256" key="1">
    <source>
        <dbReference type="SAM" id="Phobius"/>
    </source>
</evidence>
<reference evidence="2" key="1">
    <citation type="submission" date="2021-02" db="EMBL/GenBank/DDBJ databases">
        <authorList>
            <person name="Nowell W R."/>
        </authorList>
    </citation>
    <scope>NUCLEOTIDE SEQUENCE</scope>
</reference>
<keyword evidence="1" id="KW-1133">Transmembrane helix</keyword>
<dbReference type="EMBL" id="CAJNOR010018443">
    <property type="protein sequence ID" value="CAF1688575.1"/>
    <property type="molecule type" value="Genomic_DNA"/>
</dbReference>
<gene>
    <name evidence="2" type="ORF">XAT740_LOCUS62917</name>
</gene>
<comment type="caution">
    <text evidence="2">The sequence shown here is derived from an EMBL/GenBank/DDBJ whole genome shotgun (WGS) entry which is preliminary data.</text>
</comment>
<dbReference type="PANTHER" id="PTHR31610">
    <property type="entry name" value="SLR0360 PROTEIN"/>
    <property type="match status" value="1"/>
</dbReference>
<evidence type="ECO:0000313" key="2">
    <source>
        <dbReference type="EMBL" id="CAF1688575.1"/>
    </source>
</evidence>
<accession>A0A816HKI0</accession>
<organism evidence="2 3">
    <name type="scientific">Adineta ricciae</name>
    <name type="common">Rotifer</name>
    <dbReference type="NCBI Taxonomy" id="249248"/>
    <lineage>
        <taxon>Eukaryota</taxon>
        <taxon>Metazoa</taxon>
        <taxon>Spiralia</taxon>
        <taxon>Gnathifera</taxon>
        <taxon>Rotifera</taxon>
        <taxon>Eurotatoria</taxon>
        <taxon>Bdelloidea</taxon>
        <taxon>Adinetida</taxon>
        <taxon>Adinetidae</taxon>
        <taxon>Adineta</taxon>
    </lineage>
</organism>
<feature type="transmembrane region" description="Helical" evidence="1">
    <location>
        <begin position="77"/>
        <end position="98"/>
    </location>
</feature>
<evidence type="ECO:0000313" key="3">
    <source>
        <dbReference type="Proteomes" id="UP000663828"/>
    </source>
</evidence>
<feature type="non-terminal residue" evidence="2">
    <location>
        <position position="1"/>
    </location>
</feature>
<dbReference type="PANTHER" id="PTHR31610:SF0">
    <property type="entry name" value="SLC26A_SULP TRANSPORTER DOMAIN-CONTAINING PROTEIN"/>
    <property type="match status" value="1"/>
</dbReference>
<dbReference type="Proteomes" id="UP000663828">
    <property type="component" value="Unassembled WGS sequence"/>
</dbReference>